<gene>
    <name evidence="8" type="ORF">ASTO00021_LOCUS17320</name>
</gene>
<dbReference type="InterPro" id="IPR020471">
    <property type="entry name" value="AKR"/>
</dbReference>
<name>A0A7S3PQH4_9STRA</name>
<dbReference type="SUPFAM" id="SSF51430">
    <property type="entry name" value="NAD(P)-linked oxidoreductase"/>
    <property type="match status" value="1"/>
</dbReference>
<keyword evidence="3" id="KW-0560">Oxidoreductase</keyword>
<evidence type="ECO:0000313" key="8">
    <source>
        <dbReference type="EMBL" id="CAE0447348.1"/>
    </source>
</evidence>
<evidence type="ECO:0000256" key="3">
    <source>
        <dbReference type="ARBA" id="ARBA00023002"/>
    </source>
</evidence>
<keyword evidence="2" id="KW-0521">NADP</keyword>
<feature type="active site" description="Proton donor" evidence="4">
    <location>
        <position position="95"/>
    </location>
</feature>
<evidence type="ECO:0000256" key="4">
    <source>
        <dbReference type="PIRSR" id="PIRSR000097-1"/>
    </source>
</evidence>
<evidence type="ECO:0000256" key="1">
    <source>
        <dbReference type="ARBA" id="ARBA00007905"/>
    </source>
</evidence>
<dbReference type="AlphaFoldDB" id="A0A7S3PQH4"/>
<dbReference type="EMBL" id="HBIN01022559">
    <property type="protein sequence ID" value="CAE0447348.1"/>
    <property type="molecule type" value="Transcribed_RNA"/>
</dbReference>
<dbReference type="Pfam" id="PF00248">
    <property type="entry name" value="Aldo_ket_red"/>
    <property type="match status" value="1"/>
</dbReference>
<evidence type="ECO:0000256" key="5">
    <source>
        <dbReference type="PIRSR" id="PIRSR000097-2"/>
    </source>
</evidence>
<dbReference type="Gene3D" id="3.20.20.100">
    <property type="entry name" value="NADP-dependent oxidoreductase domain"/>
    <property type="match status" value="1"/>
</dbReference>
<organism evidence="8">
    <name type="scientific">Aplanochytrium stocchinoi</name>
    <dbReference type="NCBI Taxonomy" id="215587"/>
    <lineage>
        <taxon>Eukaryota</taxon>
        <taxon>Sar</taxon>
        <taxon>Stramenopiles</taxon>
        <taxon>Bigyra</taxon>
        <taxon>Labyrinthulomycetes</taxon>
        <taxon>Thraustochytrida</taxon>
        <taxon>Thraustochytriidae</taxon>
        <taxon>Aplanochytrium</taxon>
    </lineage>
</organism>
<feature type="domain" description="NADP-dependent oxidoreductase" evidence="7">
    <location>
        <begin position="68"/>
        <end position="305"/>
    </location>
</feature>
<dbReference type="PIRSF" id="PIRSF000097">
    <property type="entry name" value="AKR"/>
    <property type="match status" value="1"/>
</dbReference>
<protein>
    <recommendedName>
        <fullName evidence="7">NADP-dependent oxidoreductase domain-containing protein</fullName>
    </recommendedName>
</protein>
<dbReference type="InterPro" id="IPR023210">
    <property type="entry name" value="NADP_OxRdtase_dom"/>
</dbReference>
<reference evidence="8" key="1">
    <citation type="submission" date="2021-01" db="EMBL/GenBank/DDBJ databases">
        <authorList>
            <person name="Corre E."/>
            <person name="Pelletier E."/>
            <person name="Niang G."/>
            <person name="Scheremetjew M."/>
            <person name="Finn R."/>
            <person name="Kale V."/>
            <person name="Holt S."/>
            <person name="Cochrane G."/>
            <person name="Meng A."/>
            <person name="Brown T."/>
            <person name="Cohen L."/>
        </authorList>
    </citation>
    <scope>NUCLEOTIDE SEQUENCE</scope>
    <source>
        <strain evidence="8">GSBS06</strain>
    </source>
</reference>
<evidence type="ECO:0000256" key="6">
    <source>
        <dbReference type="PIRSR" id="PIRSR000097-3"/>
    </source>
</evidence>
<dbReference type="GO" id="GO:0016616">
    <property type="term" value="F:oxidoreductase activity, acting on the CH-OH group of donors, NAD or NADP as acceptor"/>
    <property type="evidence" value="ECO:0007669"/>
    <property type="project" value="UniProtKB-ARBA"/>
</dbReference>
<dbReference type="PRINTS" id="PR00069">
    <property type="entry name" value="ALDKETRDTASE"/>
</dbReference>
<dbReference type="PANTHER" id="PTHR43827">
    <property type="entry name" value="2,5-DIKETO-D-GLUCONIC ACID REDUCTASE"/>
    <property type="match status" value="1"/>
</dbReference>
<sequence length="347" mass="39215">MLRKHMRSLVSSTKQIVRTMTVNHAVDGAKVDYYTLNDGHKHPTRGYGTYKLGLIPASASGSGGVACVVEEEDVAELVRYACEVGYRCFDCAEFYEQEKKVGEAIKSCGIPREELYIISKVWTTAIYEGPEAVRKHALKSIKELGVGYLDLYLIHWPVPGKHVEAYRELEKLKDEGLLRSIGVSNYTVEDAKELEENNVKYFPSVNQIEVNPFVFRGNTIKYFQTKGTLIQAYRSLCNGKAFDNPLLVSLSKKYDKKIGQILGRYLLQHGIVPLSKSGKKERIKENFDVIDFDIEKDDIEALDNLTTEDTLKKRAELYQQCVVRDTPLAARVANNDDVGVRQAFTID</sequence>
<dbReference type="CDD" id="cd19071">
    <property type="entry name" value="AKR_AKR1-5-like"/>
    <property type="match status" value="1"/>
</dbReference>
<feature type="binding site" evidence="5">
    <location>
        <position position="155"/>
    </location>
    <ligand>
        <name>substrate</name>
    </ligand>
</feature>
<dbReference type="FunFam" id="3.20.20.100:FF:000002">
    <property type="entry name" value="2,5-diketo-D-gluconic acid reductase A"/>
    <property type="match status" value="1"/>
</dbReference>
<dbReference type="PANTHER" id="PTHR43827:SF3">
    <property type="entry name" value="NADP-DEPENDENT OXIDOREDUCTASE DOMAIN-CONTAINING PROTEIN"/>
    <property type="match status" value="1"/>
</dbReference>
<comment type="similarity">
    <text evidence="1">Belongs to the aldo/keto reductase family.</text>
</comment>
<proteinExistence type="inferred from homology"/>
<evidence type="ECO:0000256" key="2">
    <source>
        <dbReference type="ARBA" id="ARBA00022857"/>
    </source>
</evidence>
<accession>A0A7S3PQH4</accession>
<feature type="site" description="Lowers pKa of active site Tyr" evidence="6">
    <location>
        <position position="120"/>
    </location>
</feature>
<evidence type="ECO:0000259" key="7">
    <source>
        <dbReference type="Pfam" id="PF00248"/>
    </source>
</evidence>
<dbReference type="InterPro" id="IPR036812">
    <property type="entry name" value="NAD(P)_OxRdtase_dom_sf"/>
</dbReference>